<dbReference type="Proteomes" id="UP000297031">
    <property type="component" value="Chromosome"/>
</dbReference>
<dbReference type="GO" id="GO:0016020">
    <property type="term" value="C:membrane"/>
    <property type="evidence" value="ECO:0007669"/>
    <property type="project" value="InterPro"/>
</dbReference>
<dbReference type="InterPro" id="IPR006143">
    <property type="entry name" value="RND_pump_MFP"/>
</dbReference>
<dbReference type="Gene3D" id="1.10.287.470">
    <property type="entry name" value="Helix hairpin bin"/>
    <property type="match status" value="1"/>
</dbReference>
<dbReference type="PANTHER" id="PTHR30097">
    <property type="entry name" value="CATION EFFLUX SYSTEM PROTEIN CUSB"/>
    <property type="match status" value="1"/>
</dbReference>
<dbReference type="SUPFAM" id="SSF111369">
    <property type="entry name" value="HlyD-like secretion proteins"/>
    <property type="match status" value="1"/>
</dbReference>
<dbReference type="Gene3D" id="2.40.50.100">
    <property type="match status" value="1"/>
</dbReference>
<evidence type="ECO:0000259" key="4">
    <source>
        <dbReference type="Pfam" id="PF25967"/>
    </source>
</evidence>
<dbReference type="GO" id="GO:0015679">
    <property type="term" value="P:plasma membrane copper ion transport"/>
    <property type="evidence" value="ECO:0007669"/>
    <property type="project" value="TreeGrafter"/>
</dbReference>
<dbReference type="Gene3D" id="2.40.420.20">
    <property type="match status" value="1"/>
</dbReference>
<keyword evidence="2" id="KW-0813">Transport</keyword>
<evidence type="ECO:0000313" key="6">
    <source>
        <dbReference type="Proteomes" id="UP000297031"/>
    </source>
</evidence>
<dbReference type="Pfam" id="PF25967">
    <property type="entry name" value="RND-MFP_C"/>
    <property type="match status" value="1"/>
</dbReference>
<evidence type="ECO:0000259" key="3">
    <source>
        <dbReference type="Pfam" id="PF25919"/>
    </source>
</evidence>
<feature type="domain" description="CusB-like barrel-sandwich hybrid" evidence="3">
    <location>
        <begin position="89"/>
        <end position="213"/>
    </location>
</feature>
<gene>
    <name evidence="5" type="ORF">E7746_05435</name>
</gene>
<name>A0A4V1D1J0_9BACT</name>
<evidence type="ECO:0000256" key="2">
    <source>
        <dbReference type="ARBA" id="ARBA00022448"/>
    </source>
</evidence>
<dbReference type="NCBIfam" id="TIGR01730">
    <property type="entry name" value="RND_mfp"/>
    <property type="match status" value="1"/>
</dbReference>
<evidence type="ECO:0000313" key="5">
    <source>
        <dbReference type="EMBL" id="QCD35377.1"/>
    </source>
</evidence>
<dbReference type="InterPro" id="IPR058790">
    <property type="entry name" value="BSH_CusB"/>
</dbReference>
<evidence type="ECO:0000256" key="1">
    <source>
        <dbReference type="ARBA" id="ARBA00009477"/>
    </source>
</evidence>
<dbReference type="EMBL" id="CP039393">
    <property type="protein sequence ID" value="QCD35377.1"/>
    <property type="molecule type" value="Genomic_DNA"/>
</dbReference>
<dbReference type="InterPro" id="IPR051909">
    <property type="entry name" value="MFP_Cation_Efflux"/>
</dbReference>
<reference evidence="5 6" key="1">
    <citation type="submission" date="2019-02" db="EMBL/GenBank/DDBJ databases">
        <title>Isolation and identification of novel species under the genus Muribaculum.</title>
        <authorList>
            <person name="Miyake S."/>
            <person name="Ding Y."/>
            <person name="Low A."/>
            <person name="Soh M."/>
            <person name="Seedorf H."/>
        </authorList>
    </citation>
    <scope>NUCLEOTIDE SEQUENCE [LARGE SCALE GENOMIC DNA]</scope>
    <source>
        <strain evidence="5 6">TLL-A4</strain>
    </source>
</reference>
<organism evidence="5 6">
    <name type="scientific">Muribaculum gordoncarteri</name>
    <dbReference type="NCBI Taxonomy" id="2530390"/>
    <lineage>
        <taxon>Bacteria</taxon>
        <taxon>Pseudomonadati</taxon>
        <taxon>Bacteroidota</taxon>
        <taxon>Bacteroidia</taxon>
        <taxon>Bacteroidales</taxon>
        <taxon>Muribaculaceae</taxon>
        <taxon>Muribaculum</taxon>
    </lineage>
</organism>
<dbReference type="GO" id="GO:0060003">
    <property type="term" value="P:copper ion export"/>
    <property type="evidence" value="ECO:0007669"/>
    <property type="project" value="TreeGrafter"/>
</dbReference>
<dbReference type="OrthoDB" id="9809068at2"/>
<dbReference type="Pfam" id="PF25919">
    <property type="entry name" value="BSH_CusB"/>
    <property type="match status" value="1"/>
</dbReference>
<proteinExistence type="inferred from homology"/>
<keyword evidence="6" id="KW-1185">Reference proteome</keyword>
<dbReference type="KEGG" id="mgod:E7746_05435"/>
<sequence>MHSLNYICTISIVVLFSLLSSCKHDDHAAQHENAAKEVVADDHNHSDEIILSHSMAERFGVKTAKLTPGMFNEVIKVSGQIVPAPDDQVVISARSSGIVTFAHGITPGCRVNSGATIATLSSKGFSGGDTNEATAIALNAAKKELDRITPLYKEGIVSQKDYNAAEQAYEQARASHSGSKSGSVATAPVSGSITQLLVQQGEYVTAGQPIAVISRNSRLTLRADLPEKYYSLMPQINDANFRTTYNDTIVSLAKLNGKLISSSSVNSVSQPGYVPVYFSFDNDGSVIPGAYAEVYLLGQSRDNVLTIPLDALTEHQGKYFVYTRLDEEGYQKHLVTIGANDGQAVEILSGLHPGDDVVVAGAIAVKLAETSNVVPEGHSHNH</sequence>
<accession>A0A4V1D1J0</accession>
<dbReference type="PANTHER" id="PTHR30097:SF4">
    <property type="entry name" value="SLR6042 PROTEIN"/>
    <property type="match status" value="1"/>
</dbReference>
<dbReference type="InterPro" id="IPR058627">
    <property type="entry name" value="MdtA-like_C"/>
</dbReference>
<dbReference type="GO" id="GO:0030313">
    <property type="term" value="C:cell envelope"/>
    <property type="evidence" value="ECO:0007669"/>
    <property type="project" value="TreeGrafter"/>
</dbReference>
<comment type="similarity">
    <text evidence="1">Belongs to the membrane fusion protein (MFP) (TC 8.A.1) family.</text>
</comment>
<feature type="domain" description="Multidrug resistance protein MdtA-like C-terminal permuted SH3" evidence="4">
    <location>
        <begin position="303"/>
        <end position="361"/>
    </location>
</feature>
<protein>
    <submittedName>
        <fullName evidence="5">Efflux RND transporter periplasmic adaptor subunit</fullName>
    </submittedName>
</protein>
<dbReference type="AlphaFoldDB" id="A0A4V1D1J0"/>
<dbReference type="GO" id="GO:0022857">
    <property type="term" value="F:transmembrane transporter activity"/>
    <property type="evidence" value="ECO:0007669"/>
    <property type="project" value="InterPro"/>
</dbReference>